<dbReference type="Gene3D" id="2.40.50.100">
    <property type="match status" value="1"/>
</dbReference>
<dbReference type="GO" id="GO:0009317">
    <property type="term" value="C:acetyl-CoA carboxylase complex"/>
    <property type="evidence" value="ECO:0007669"/>
    <property type="project" value="InterPro"/>
</dbReference>
<keyword evidence="1" id="KW-0444">Lipid biosynthesis</keyword>
<evidence type="ECO:0000313" key="3">
    <source>
        <dbReference type="EMBL" id="NYD33276.1"/>
    </source>
</evidence>
<evidence type="ECO:0000256" key="1">
    <source>
        <dbReference type="RuleBase" id="RU364072"/>
    </source>
</evidence>
<feature type="domain" description="Lipoyl-binding" evidence="2">
    <location>
        <begin position="5"/>
        <end position="59"/>
    </location>
</feature>
<gene>
    <name evidence="3" type="ORF">BJ958_004822</name>
</gene>
<dbReference type="InterPro" id="IPR000089">
    <property type="entry name" value="Biotin_lipoyl"/>
</dbReference>
<dbReference type="InterPro" id="IPR001249">
    <property type="entry name" value="AcCoA_biotinCC"/>
</dbReference>
<evidence type="ECO:0000313" key="4">
    <source>
        <dbReference type="Proteomes" id="UP000582231"/>
    </source>
</evidence>
<reference evidence="3 4" key="1">
    <citation type="submission" date="2020-07" db="EMBL/GenBank/DDBJ databases">
        <title>Sequencing the genomes of 1000 actinobacteria strains.</title>
        <authorList>
            <person name="Klenk H.-P."/>
        </authorList>
    </citation>
    <scope>NUCLEOTIDE SEQUENCE [LARGE SCALE GENOMIC DNA]</scope>
    <source>
        <strain evidence="3 4">DSM 19082</strain>
    </source>
</reference>
<dbReference type="Proteomes" id="UP000582231">
    <property type="component" value="Unassembled WGS sequence"/>
</dbReference>
<dbReference type="GO" id="GO:0003989">
    <property type="term" value="F:acetyl-CoA carboxylase activity"/>
    <property type="evidence" value="ECO:0007669"/>
    <property type="project" value="InterPro"/>
</dbReference>
<accession>A0A852RVR9</accession>
<protein>
    <recommendedName>
        <fullName evidence="1">Biotin carboxyl carrier protein of acetyl-CoA carboxylase</fullName>
    </recommendedName>
</protein>
<comment type="caution">
    <text evidence="3">The sequence shown here is derived from an EMBL/GenBank/DDBJ whole genome shotgun (WGS) entry which is preliminary data.</text>
</comment>
<name>A0A852RVR9_9ACTN</name>
<proteinExistence type="predicted"/>
<comment type="function">
    <text evidence="1">This protein is a component of the acetyl coenzyme A carboxylase complex; first, biotin carboxylase catalyzes the carboxylation of the carrier protein and then the transcarboxylase transfers the carboxyl group to form malonyl-CoA.</text>
</comment>
<organism evidence="3 4">
    <name type="scientific">Nocardioides kongjuensis</name>
    <dbReference type="NCBI Taxonomy" id="349522"/>
    <lineage>
        <taxon>Bacteria</taxon>
        <taxon>Bacillati</taxon>
        <taxon>Actinomycetota</taxon>
        <taxon>Actinomycetes</taxon>
        <taxon>Propionibacteriales</taxon>
        <taxon>Nocardioidaceae</taxon>
        <taxon>Nocardioides</taxon>
    </lineage>
</organism>
<keyword evidence="1" id="KW-0092">Biotin</keyword>
<sequence length="80" mass="8465">MSEHSVTSPLPGVFYRCPSPGEPPFVEDGGTVDQGQVIGLVEIMKQFTEIRSEAAGVLSFEIEDLGMVEPGATIAVVKEG</sequence>
<dbReference type="PRINTS" id="PR01071">
    <property type="entry name" value="ACOABIOTINCC"/>
</dbReference>
<keyword evidence="1" id="KW-0275">Fatty acid biosynthesis</keyword>
<dbReference type="Pfam" id="PF00364">
    <property type="entry name" value="Biotin_lipoyl"/>
    <property type="match status" value="1"/>
</dbReference>
<dbReference type="NCBIfam" id="NF005457">
    <property type="entry name" value="PRK07051.1"/>
    <property type="match status" value="1"/>
</dbReference>
<evidence type="ECO:0000259" key="2">
    <source>
        <dbReference type="Pfam" id="PF00364"/>
    </source>
</evidence>
<dbReference type="UniPathway" id="UPA00094"/>
<dbReference type="EMBL" id="JACCBF010000001">
    <property type="protein sequence ID" value="NYD33276.1"/>
    <property type="molecule type" value="Genomic_DNA"/>
</dbReference>
<keyword evidence="1" id="KW-0443">Lipid metabolism</keyword>
<keyword evidence="1" id="KW-0276">Fatty acid metabolism</keyword>
<dbReference type="SUPFAM" id="SSF51230">
    <property type="entry name" value="Single hybrid motif"/>
    <property type="match status" value="1"/>
</dbReference>
<dbReference type="AlphaFoldDB" id="A0A852RVR9"/>
<dbReference type="RefSeq" id="WP_179729349.1">
    <property type="nucleotide sequence ID" value="NZ_BAABEF010000001.1"/>
</dbReference>
<dbReference type="GO" id="GO:0006633">
    <property type="term" value="P:fatty acid biosynthetic process"/>
    <property type="evidence" value="ECO:0007669"/>
    <property type="project" value="UniProtKB-UniPathway"/>
</dbReference>
<keyword evidence="4" id="KW-1185">Reference proteome</keyword>
<dbReference type="InterPro" id="IPR011053">
    <property type="entry name" value="Single_hybrid_motif"/>
</dbReference>
<dbReference type="CDD" id="cd06850">
    <property type="entry name" value="biotinyl_domain"/>
    <property type="match status" value="1"/>
</dbReference>
<comment type="pathway">
    <text evidence="1">Lipid metabolism; fatty acid biosynthesis.</text>
</comment>